<feature type="compositionally biased region" description="Basic and acidic residues" evidence="1">
    <location>
        <begin position="27"/>
        <end position="38"/>
    </location>
</feature>
<keyword evidence="3" id="KW-1185">Reference proteome</keyword>
<evidence type="ECO:0000313" key="3">
    <source>
        <dbReference type="Proteomes" id="UP000887013"/>
    </source>
</evidence>
<accession>A0A8X6NZ13</accession>
<feature type="region of interest" description="Disordered" evidence="1">
    <location>
        <begin position="90"/>
        <end position="114"/>
    </location>
</feature>
<protein>
    <submittedName>
        <fullName evidence="2">Uncharacterized protein</fullName>
    </submittedName>
</protein>
<proteinExistence type="predicted"/>
<feature type="region of interest" description="Disordered" evidence="1">
    <location>
        <begin position="9"/>
        <end position="44"/>
    </location>
</feature>
<name>A0A8X6NZ13_NEPPI</name>
<dbReference type="Proteomes" id="UP000887013">
    <property type="component" value="Unassembled WGS sequence"/>
</dbReference>
<dbReference type="EMBL" id="BMAW01063052">
    <property type="protein sequence ID" value="GFT38469.1"/>
    <property type="molecule type" value="Genomic_DNA"/>
</dbReference>
<evidence type="ECO:0000256" key="1">
    <source>
        <dbReference type="SAM" id="MobiDB-lite"/>
    </source>
</evidence>
<gene>
    <name evidence="2" type="ORF">NPIL_468071</name>
</gene>
<reference evidence="2" key="1">
    <citation type="submission" date="2020-08" db="EMBL/GenBank/DDBJ databases">
        <title>Multicomponent nature underlies the extraordinary mechanical properties of spider dragline silk.</title>
        <authorList>
            <person name="Kono N."/>
            <person name="Nakamura H."/>
            <person name="Mori M."/>
            <person name="Yoshida Y."/>
            <person name="Ohtoshi R."/>
            <person name="Malay A.D."/>
            <person name="Moran D.A.P."/>
            <person name="Tomita M."/>
            <person name="Numata K."/>
            <person name="Arakawa K."/>
        </authorList>
    </citation>
    <scope>NUCLEOTIDE SEQUENCE</scope>
</reference>
<evidence type="ECO:0000313" key="2">
    <source>
        <dbReference type="EMBL" id="GFT38469.1"/>
    </source>
</evidence>
<sequence>MPAVACCQRHQHPADRRTPFAACRTPRTSDQRSDERQRLSSSVNHRNASLKRLLVIYACYCRATMSTRYVCAVIPTPFTNATTSTASRCRARPSHLSTASKPYGAVENTPGSAC</sequence>
<organism evidence="2 3">
    <name type="scientific">Nephila pilipes</name>
    <name type="common">Giant wood spider</name>
    <name type="synonym">Nephila maculata</name>
    <dbReference type="NCBI Taxonomy" id="299642"/>
    <lineage>
        <taxon>Eukaryota</taxon>
        <taxon>Metazoa</taxon>
        <taxon>Ecdysozoa</taxon>
        <taxon>Arthropoda</taxon>
        <taxon>Chelicerata</taxon>
        <taxon>Arachnida</taxon>
        <taxon>Araneae</taxon>
        <taxon>Araneomorphae</taxon>
        <taxon>Entelegynae</taxon>
        <taxon>Araneoidea</taxon>
        <taxon>Nephilidae</taxon>
        <taxon>Nephila</taxon>
    </lineage>
</organism>
<dbReference type="AlphaFoldDB" id="A0A8X6NZ13"/>
<comment type="caution">
    <text evidence="2">The sequence shown here is derived from an EMBL/GenBank/DDBJ whole genome shotgun (WGS) entry which is preliminary data.</text>
</comment>